<name>A0A239YM65_9STAP</name>
<dbReference type="Proteomes" id="UP000242084">
    <property type="component" value="Chromosome 1"/>
</dbReference>
<evidence type="ECO:0000313" key="3">
    <source>
        <dbReference type="EMBL" id="SNV59830.1"/>
    </source>
</evidence>
<accession>A0A239YM65</accession>
<dbReference type="InterPro" id="IPR022823">
    <property type="entry name" value="LutC"/>
</dbReference>
<protein>
    <recommendedName>
        <fullName evidence="1">Lactate utilization protein C</fullName>
    </recommendedName>
</protein>
<dbReference type="PANTHER" id="PTHR43682">
    <property type="entry name" value="LACTATE UTILIZATION PROTEIN C"/>
    <property type="match status" value="1"/>
</dbReference>
<dbReference type="Gene3D" id="3.40.50.10420">
    <property type="entry name" value="NagB/RpiA/CoA transferase-like"/>
    <property type="match status" value="1"/>
</dbReference>
<dbReference type="InterPro" id="IPR037171">
    <property type="entry name" value="NagB/RpiA_transferase-like"/>
</dbReference>
<keyword evidence="4" id="KW-1185">Reference proteome</keyword>
<evidence type="ECO:0000256" key="1">
    <source>
        <dbReference type="HAMAP-Rule" id="MF_02104"/>
    </source>
</evidence>
<dbReference type="RefSeq" id="WP_095086498.1">
    <property type="nucleotide sequence ID" value="NZ_BMDM01000003.1"/>
</dbReference>
<sequence length="230" mass="25647">MAGQIQNRTKFLNNISEQLGRPKPIKVTKPEWAYNPQGKTLTDLNQNELVDLLEAQCKNIHTGFVKTNKSCLNKVLDETIKSYNSGKVIAWNDSRFETNDINLDCYDTYVWNEEKGEDNRIVAEQANIGITFSDMTLAESGTVVLFSGKGKGRSVSLLPTHYIAIVPQSTIVPRYTQAAQKMNEMMNETDRFPSCINLISGPSNSADIEMELVVGVHGPVKATYIVVEDI</sequence>
<evidence type="ECO:0000259" key="2">
    <source>
        <dbReference type="Pfam" id="PF02589"/>
    </source>
</evidence>
<dbReference type="InterPro" id="IPR024185">
    <property type="entry name" value="FTHF_cligase-like_sf"/>
</dbReference>
<dbReference type="GO" id="GO:0006089">
    <property type="term" value="P:lactate metabolic process"/>
    <property type="evidence" value="ECO:0007669"/>
    <property type="project" value="UniProtKB-UniRule"/>
</dbReference>
<comment type="similarity">
    <text evidence="1">Belongs to the LutC/YkgG family.</text>
</comment>
<dbReference type="Pfam" id="PF02589">
    <property type="entry name" value="LUD_dom"/>
    <property type="match status" value="1"/>
</dbReference>
<comment type="function">
    <text evidence="1">Is involved in L-lactate degradation and allows cells to grow with lactate as the sole carbon source.</text>
</comment>
<dbReference type="HAMAP" id="MF_02104">
    <property type="entry name" value="LutC"/>
    <property type="match status" value="1"/>
</dbReference>
<proteinExistence type="inferred from homology"/>
<dbReference type="InterPro" id="IPR003741">
    <property type="entry name" value="LUD_dom"/>
</dbReference>
<dbReference type="OrthoDB" id="9794157at2"/>
<dbReference type="AlphaFoldDB" id="A0A239YM65"/>
<organism evidence="3 4">
    <name type="scientific">Mammaliicoccus stepanovicii</name>
    <dbReference type="NCBI Taxonomy" id="643214"/>
    <lineage>
        <taxon>Bacteria</taxon>
        <taxon>Bacillati</taxon>
        <taxon>Bacillota</taxon>
        <taxon>Bacilli</taxon>
        <taxon>Bacillales</taxon>
        <taxon>Staphylococcaceae</taxon>
        <taxon>Mammaliicoccus</taxon>
    </lineage>
</organism>
<dbReference type="SUPFAM" id="SSF100950">
    <property type="entry name" value="NagB/RpiA/CoA transferase-like"/>
    <property type="match status" value="1"/>
</dbReference>
<dbReference type="PANTHER" id="PTHR43682:SF1">
    <property type="entry name" value="LACTATE UTILIZATION PROTEIN C"/>
    <property type="match status" value="1"/>
</dbReference>
<feature type="domain" description="LUD" evidence="2">
    <location>
        <begin position="59"/>
        <end position="227"/>
    </location>
</feature>
<reference evidence="3 4" key="1">
    <citation type="submission" date="2017-06" db="EMBL/GenBank/DDBJ databases">
        <authorList>
            <consortium name="Pathogen Informatics"/>
        </authorList>
    </citation>
    <scope>NUCLEOTIDE SEQUENCE [LARGE SCALE GENOMIC DNA]</scope>
    <source>
        <strain evidence="3 4">NCTC13839</strain>
    </source>
</reference>
<evidence type="ECO:0000313" key="4">
    <source>
        <dbReference type="Proteomes" id="UP000242084"/>
    </source>
</evidence>
<dbReference type="KEGG" id="sste:SAMEA4384403_0588"/>
<gene>
    <name evidence="1 3" type="primary">lutC</name>
    <name evidence="3" type="ORF">SAMEA4384403_00588</name>
</gene>
<dbReference type="EMBL" id="LT906462">
    <property type="protein sequence ID" value="SNV59830.1"/>
    <property type="molecule type" value="Genomic_DNA"/>
</dbReference>